<evidence type="ECO:0000256" key="1">
    <source>
        <dbReference type="SAM" id="MobiDB-lite"/>
    </source>
</evidence>
<accession>A0A917X1A2</accession>
<dbReference type="RefSeq" id="WP_189046170.1">
    <property type="nucleotide sequence ID" value="NZ_BMNB01000017.1"/>
</dbReference>
<dbReference type="Proteomes" id="UP000608890">
    <property type="component" value="Unassembled WGS sequence"/>
</dbReference>
<protein>
    <submittedName>
        <fullName evidence="2">Uncharacterized protein</fullName>
    </submittedName>
</protein>
<evidence type="ECO:0000313" key="3">
    <source>
        <dbReference type="Proteomes" id="UP000608890"/>
    </source>
</evidence>
<reference evidence="2" key="2">
    <citation type="submission" date="2020-09" db="EMBL/GenBank/DDBJ databases">
        <authorList>
            <person name="Sun Q."/>
            <person name="Zhou Y."/>
        </authorList>
    </citation>
    <scope>NUCLEOTIDE SEQUENCE</scope>
    <source>
        <strain evidence="2">CGMCC 4.7312</strain>
    </source>
</reference>
<sequence length="675" mass="73801">MSPTVDCDDCGGLGFRVRRCQCTWGGDRLIVDGGEYRDEAYADCQLCGGDGSVAEPCHRCARGGRRRAQLVVTVVNLDTGAAASRRLVPGRLDPPPDRERVGRAGELLAGLCAAVGVRGLRPRWGRRSVDDTLYWLSPQWRPELPTRQRWALEAEALARHDYDPWWVFVGRSSETPPPPNPPAELSRLCALADLLHLDLVVEVRRRSYHEVVWDIRYELPGSPVPLDPQVHAHARDLPSAIADTSFRSAICGLDERGRHAPLHTVRPVAAVGVPPIMDLDRLGRAVLAELAGDAPGAQAIWRDGRWWHTALHPTGSVETLHERETGQIIRHVADSLRRAPEPPDPAWWGEPIPHRPCPDCRPGSRLRRCYCRLGRSGPDPACPDCSGAGLAPSGRCCFTCRDSGRIPAALVVTVTDLRRVSHETWRPVVGEPAPVVAHQPNGKPVHQLGPHRRLARYATTFGVRPADLTRLDTDWPVDQDLLDGIVTVHEPDVEPARRHVEQLAARLPGARLFVLAAAPDAPSLTDLLRLAHALDLAAVLTYCDHRLDAGDPLKIQGERWDVRLAARGAQVGAELPFGASVEAAVARCVEHLDSHLVAAVPREPDQPVPSPQTAPAPPVPDPTELLRRVGRHYAGQPVVASFDRTGCRLWLTEESGVRPLAQAATLEDAVSALRL</sequence>
<evidence type="ECO:0000313" key="2">
    <source>
        <dbReference type="EMBL" id="GGM49276.1"/>
    </source>
</evidence>
<keyword evidence="3" id="KW-1185">Reference proteome</keyword>
<feature type="region of interest" description="Disordered" evidence="1">
    <location>
        <begin position="602"/>
        <end position="622"/>
    </location>
</feature>
<dbReference type="EMBL" id="BMNB01000017">
    <property type="protein sequence ID" value="GGM49276.1"/>
    <property type="molecule type" value="Genomic_DNA"/>
</dbReference>
<proteinExistence type="predicted"/>
<comment type="caution">
    <text evidence="2">The sequence shown here is derived from an EMBL/GenBank/DDBJ whole genome shotgun (WGS) entry which is preliminary data.</text>
</comment>
<gene>
    <name evidence="2" type="ORF">GCM10011608_37800</name>
</gene>
<name>A0A917X1A2_9ACTN</name>
<organism evidence="2 3">
    <name type="scientific">Micromonospora sonchi</name>
    <dbReference type="NCBI Taxonomy" id="1763543"/>
    <lineage>
        <taxon>Bacteria</taxon>
        <taxon>Bacillati</taxon>
        <taxon>Actinomycetota</taxon>
        <taxon>Actinomycetes</taxon>
        <taxon>Micromonosporales</taxon>
        <taxon>Micromonosporaceae</taxon>
        <taxon>Micromonospora</taxon>
    </lineage>
</organism>
<feature type="compositionally biased region" description="Pro residues" evidence="1">
    <location>
        <begin position="606"/>
        <end position="621"/>
    </location>
</feature>
<dbReference type="AlphaFoldDB" id="A0A917X1A2"/>
<reference evidence="2" key="1">
    <citation type="journal article" date="2014" name="Int. J. Syst. Evol. Microbiol.">
        <title>Complete genome sequence of Corynebacterium casei LMG S-19264T (=DSM 44701T), isolated from a smear-ripened cheese.</title>
        <authorList>
            <consortium name="US DOE Joint Genome Institute (JGI-PGF)"/>
            <person name="Walter F."/>
            <person name="Albersmeier A."/>
            <person name="Kalinowski J."/>
            <person name="Ruckert C."/>
        </authorList>
    </citation>
    <scope>NUCLEOTIDE SEQUENCE</scope>
    <source>
        <strain evidence="2">CGMCC 4.7312</strain>
    </source>
</reference>